<dbReference type="PROSITE" id="PS00101">
    <property type="entry name" value="HEXAPEP_TRANSFERASES"/>
    <property type="match status" value="1"/>
</dbReference>
<dbReference type="InterPro" id="IPR001451">
    <property type="entry name" value="Hexapep"/>
</dbReference>
<dbReference type="Pfam" id="PF00132">
    <property type="entry name" value="Hexapep"/>
    <property type="match status" value="1"/>
</dbReference>
<dbReference type="InterPro" id="IPR045304">
    <property type="entry name" value="LbH_SAT"/>
</dbReference>
<dbReference type="CDD" id="cd03354">
    <property type="entry name" value="LbH_SAT"/>
    <property type="match status" value="1"/>
</dbReference>
<dbReference type="InterPro" id="IPR011004">
    <property type="entry name" value="Trimer_LpxA-like_sf"/>
</dbReference>
<dbReference type="EC" id="2.3.1.30" evidence="5"/>
<protein>
    <recommendedName>
        <fullName evidence="5">Serine acetyltransferase</fullName>
        <ecNumber evidence="5">2.3.1.30</ecNumber>
    </recommendedName>
</protein>
<evidence type="ECO:0000313" key="6">
    <source>
        <dbReference type="EMBL" id="MDR7376894.1"/>
    </source>
</evidence>
<name>A0ABU2C6K2_9BURK</name>
<dbReference type="RefSeq" id="WP_310372172.1">
    <property type="nucleotide sequence ID" value="NZ_JAVDXT010000001.1"/>
</dbReference>
<comment type="caution">
    <text evidence="6">The sequence shown here is derived from an EMBL/GenBank/DDBJ whole genome shotgun (WGS) entry which is preliminary data.</text>
</comment>
<evidence type="ECO:0000256" key="3">
    <source>
        <dbReference type="ARBA" id="ARBA00022737"/>
    </source>
</evidence>
<evidence type="ECO:0000256" key="5">
    <source>
        <dbReference type="PIRNR" id="PIRNR000441"/>
    </source>
</evidence>
<evidence type="ECO:0000256" key="2">
    <source>
        <dbReference type="ARBA" id="ARBA00022679"/>
    </source>
</evidence>
<keyword evidence="7" id="KW-1185">Reference proteome</keyword>
<organism evidence="6 7">
    <name type="scientific">Rhodoferax ferrireducens</name>
    <dbReference type="NCBI Taxonomy" id="192843"/>
    <lineage>
        <taxon>Bacteria</taxon>
        <taxon>Pseudomonadati</taxon>
        <taxon>Pseudomonadota</taxon>
        <taxon>Betaproteobacteria</taxon>
        <taxon>Burkholderiales</taxon>
        <taxon>Comamonadaceae</taxon>
        <taxon>Rhodoferax</taxon>
    </lineage>
</organism>
<keyword evidence="3" id="KW-0677">Repeat</keyword>
<accession>A0ABU2C6K2</accession>
<reference evidence="6 7" key="1">
    <citation type="submission" date="2023-07" db="EMBL/GenBank/DDBJ databases">
        <title>Sorghum-associated microbial communities from plants grown in Nebraska, USA.</title>
        <authorList>
            <person name="Schachtman D."/>
        </authorList>
    </citation>
    <scope>NUCLEOTIDE SEQUENCE [LARGE SCALE GENOMIC DNA]</scope>
    <source>
        <strain evidence="6 7">BE313</strain>
    </source>
</reference>
<comment type="catalytic activity">
    <reaction evidence="5">
        <text>L-serine + acetyl-CoA = O-acetyl-L-serine + CoA</text>
        <dbReference type="Rhea" id="RHEA:24560"/>
        <dbReference type="ChEBI" id="CHEBI:33384"/>
        <dbReference type="ChEBI" id="CHEBI:57287"/>
        <dbReference type="ChEBI" id="CHEBI:57288"/>
        <dbReference type="ChEBI" id="CHEBI:58340"/>
        <dbReference type="EC" id="2.3.1.30"/>
    </reaction>
</comment>
<sequence>MPFFEDLRVAREGVLSLGFWGLQVYRFGHLRYRFNSKIIRFPLGAIHVLLSKLAEIVCGVTIGVSAKIGKRLIIEHSGAIVIHGNAVIGDDCIIRQGVTIGNRNLDRPLEAPNIGNRVNIGAGAKVLGGVHIGDDVEIGANAVVIKDVPAGAIAVGVPARIIIRK</sequence>
<dbReference type="EMBL" id="JAVDXT010000001">
    <property type="protein sequence ID" value="MDR7376894.1"/>
    <property type="molecule type" value="Genomic_DNA"/>
</dbReference>
<dbReference type="Proteomes" id="UP001180487">
    <property type="component" value="Unassembled WGS sequence"/>
</dbReference>
<dbReference type="GO" id="GO:0009001">
    <property type="term" value="F:serine O-acetyltransferase activity"/>
    <property type="evidence" value="ECO:0007669"/>
    <property type="project" value="UniProtKB-EC"/>
</dbReference>
<dbReference type="InterPro" id="IPR018357">
    <property type="entry name" value="Hexapep_transf_CS"/>
</dbReference>
<proteinExistence type="inferred from homology"/>
<gene>
    <name evidence="6" type="ORF">J2X19_001552</name>
</gene>
<comment type="similarity">
    <text evidence="1 5">Belongs to the transferase hexapeptide repeat family.</text>
</comment>
<keyword evidence="2 5" id="KW-0808">Transferase</keyword>
<dbReference type="Gene3D" id="2.160.10.10">
    <property type="entry name" value="Hexapeptide repeat proteins"/>
    <property type="match status" value="1"/>
</dbReference>
<dbReference type="PIRSF" id="PIRSF000441">
    <property type="entry name" value="CysE"/>
    <property type="match status" value="1"/>
</dbReference>
<evidence type="ECO:0000313" key="7">
    <source>
        <dbReference type="Proteomes" id="UP001180487"/>
    </source>
</evidence>
<dbReference type="SUPFAM" id="SSF51161">
    <property type="entry name" value="Trimeric LpxA-like enzymes"/>
    <property type="match status" value="1"/>
</dbReference>
<evidence type="ECO:0000256" key="4">
    <source>
        <dbReference type="ARBA" id="ARBA00023315"/>
    </source>
</evidence>
<evidence type="ECO:0000256" key="1">
    <source>
        <dbReference type="ARBA" id="ARBA00007274"/>
    </source>
</evidence>
<dbReference type="InterPro" id="IPR005881">
    <property type="entry name" value="Ser_O-AcTrfase"/>
</dbReference>
<dbReference type="PANTHER" id="PTHR42811">
    <property type="entry name" value="SERINE ACETYLTRANSFERASE"/>
    <property type="match status" value="1"/>
</dbReference>
<keyword evidence="4 5" id="KW-0012">Acyltransferase</keyword>